<keyword evidence="1" id="KW-0812">Transmembrane</keyword>
<feature type="transmembrane region" description="Helical" evidence="1">
    <location>
        <begin position="12"/>
        <end position="33"/>
    </location>
</feature>
<dbReference type="Proteomes" id="UP000254176">
    <property type="component" value="Unassembled WGS sequence"/>
</dbReference>
<organism evidence="3 7">
    <name type="scientific">Neisseria meningitidis</name>
    <dbReference type="NCBI Taxonomy" id="487"/>
    <lineage>
        <taxon>Bacteria</taxon>
        <taxon>Pseudomonadati</taxon>
        <taxon>Pseudomonadota</taxon>
        <taxon>Betaproteobacteria</taxon>
        <taxon>Neisseriales</taxon>
        <taxon>Neisseriaceae</taxon>
        <taxon>Neisseria</taxon>
    </lineage>
</organism>
<gene>
    <name evidence="3" type="ORF">COH52_07100</name>
    <name evidence="2" type="ORF">ERS514591_00904</name>
    <name evidence="4" type="ORF">NCTC8554_01382</name>
</gene>
<evidence type="ECO:0000313" key="6">
    <source>
        <dbReference type="Proteomes" id="UP000254176"/>
    </source>
</evidence>
<dbReference type="RefSeq" id="WP_002238789.1">
    <property type="nucleotide sequence ID" value="NZ_CP012391.1"/>
</dbReference>
<reference evidence="2 5" key="1">
    <citation type="submission" date="2016-02" db="EMBL/GenBank/DDBJ databases">
        <authorList>
            <consortium name="Pathogen Informatics"/>
        </authorList>
    </citation>
    <scope>NUCLEOTIDE SEQUENCE [LARGE SCALE GENOMIC DNA]</scope>
    <source>
        <strain evidence="2 5">2842STDY5881269</strain>
    </source>
</reference>
<evidence type="ECO:0000313" key="7">
    <source>
        <dbReference type="Proteomes" id="UP000283666"/>
    </source>
</evidence>
<evidence type="ECO:0000313" key="2">
    <source>
        <dbReference type="EMBL" id="CWP62577.1"/>
    </source>
</evidence>
<keyword evidence="1" id="KW-1133">Transmembrane helix</keyword>
<feature type="transmembrane region" description="Helical" evidence="1">
    <location>
        <begin position="45"/>
        <end position="76"/>
    </location>
</feature>
<accession>A0A112BCA2</accession>
<reference evidence="3 7" key="2">
    <citation type="submission" date="2017-09" db="EMBL/GenBank/DDBJ databases">
        <title>Phenotypic and genotypic characterization of Colombian isolates of Neisseria meningitidis recovered from invasive disease.</title>
        <authorList>
            <person name="Duarte C."/>
            <person name="Gabastou J.M."/>
            <person name="Moreno J."/>
        </authorList>
    </citation>
    <scope>NUCLEOTIDE SEQUENCE [LARGE SCALE GENOMIC DNA]</scope>
    <source>
        <strain evidence="3 7">INS-Nm1012</strain>
    </source>
</reference>
<feature type="transmembrane region" description="Helical" evidence="1">
    <location>
        <begin position="83"/>
        <end position="102"/>
    </location>
</feature>
<proteinExistence type="predicted"/>
<evidence type="ECO:0000256" key="1">
    <source>
        <dbReference type="SAM" id="Phobius"/>
    </source>
</evidence>
<evidence type="ECO:0000313" key="4">
    <source>
        <dbReference type="EMBL" id="SUA19667.1"/>
    </source>
</evidence>
<dbReference type="EMBL" id="NWZY01000017">
    <property type="protein sequence ID" value="RQK78161.1"/>
    <property type="molecule type" value="Genomic_DNA"/>
</dbReference>
<dbReference type="EMBL" id="FEVP01000008">
    <property type="protein sequence ID" value="CWP62577.1"/>
    <property type="molecule type" value="Genomic_DNA"/>
</dbReference>
<dbReference type="Proteomes" id="UP000283666">
    <property type="component" value="Unassembled WGS sequence"/>
</dbReference>
<dbReference type="Proteomes" id="UP000072443">
    <property type="component" value="Unassembled WGS sequence"/>
</dbReference>
<evidence type="ECO:0000313" key="5">
    <source>
        <dbReference type="Proteomes" id="UP000072443"/>
    </source>
</evidence>
<evidence type="ECO:0000313" key="3">
    <source>
        <dbReference type="EMBL" id="RQK78161.1"/>
    </source>
</evidence>
<keyword evidence="1" id="KW-0472">Membrane</keyword>
<feature type="transmembrane region" description="Helical" evidence="1">
    <location>
        <begin position="114"/>
        <end position="134"/>
    </location>
</feature>
<reference evidence="4 6" key="3">
    <citation type="submission" date="2018-06" db="EMBL/GenBank/DDBJ databases">
        <authorList>
            <consortium name="Pathogen Informatics"/>
            <person name="Doyle S."/>
        </authorList>
    </citation>
    <scope>NUCLEOTIDE SEQUENCE [LARGE SCALE GENOMIC DNA]</scope>
    <source>
        <strain evidence="4 6">NCTC8554</strain>
    </source>
</reference>
<dbReference type="AlphaFoldDB" id="A0A112BCA2"/>
<protein>
    <submittedName>
        <fullName evidence="2">Integral membrane protein</fullName>
    </submittedName>
</protein>
<dbReference type="EMBL" id="UGRP01000001">
    <property type="protein sequence ID" value="SUA19667.1"/>
    <property type="molecule type" value="Genomic_DNA"/>
</dbReference>
<sequence length="153" mass="16510">MQEQNRKSSFPIVMLLVSVALWIASLSNVAFYLGNHGSMEGLTVLILGSIFASLDIRYCAVYANYVWLAAIVLLALRKKVVPVHAALWGLALVAFSVKAVYVDEAGNTSDIVRYGAGFYLWYAAFAVATIGTFAGKNKERKAASAADGIKNDV</sequence>
<name>A0A112BCA2_NEIME</name>